<dbReference type="EMBL" id="LDYG01000028">
    <property type="protein sequence ID" value="KUP06436.1"/>
    <property type="molecule type" value="Genomic_DNA"/>
</dbReference>
<dbReference type="CDD" id="cd01743">
    <property type="entry name" value="GATase1_Anthranilate_Synthase"/>
    <property type="match status" value="1"/>
</dbReference>
<dbReference type="Pfam" id="PF00117">
    <property type="entry name" value="GATase"/>
    <property type="match status" value="1"/>
</dbReference>
<comment type="caution">
    <text evidence="3">The sequence shown here is derived from an EMBL/GenBank/DDBJ whole genome shotgun (WGS) entry which is preliminary data.</text>
</comment>
<dbReference type="Gene3D" id="3.40.50.880">
    <property type="match status" value="1"/>
</dbReference>
<gene>
    <name evidence="3" type="ORF">Q75_07820</name>
</gene>
<dbReference type="GO" id="GO:0005829">
    <property type="term" value="C:cytosol"/>
    <property type="evidence" value="ECO:0007669"/>
    <property type="project" value="TreeGrafter"/>
</dbReference>
<proteinExistence type="predicted"/>
<dbReference type="PRINTS" id="PR00099">
    <property type="entry name" value="CPSGATASE"/>
</dbReference>
<organism evidence="3 4">
    <name type="scientific">Bacillus coahuilensis p1.1.43</name>
    <dbReference type="NCBI Taxonomy" id="1150625"/>
    <lineage>
        <taxon>Bacteria</taxon>
        <taxon>Bacillati</taxon>
        <taxon>Bacillota</taxon>
        <taxon>Bacilli</taxon>
        <taxon>Bacillales</taxon>
        <taxon>Bacillaceae</taxon>
        <taxon>Bacillus</taxon>
    </lineage>
</organism>
<dbReference type="SUPFAM" id="SSF52317">
    <property type="entry name" value="Class I glutamine amidotransferase-like"/>
    <property type="match status" value="1"/>
</dbReference>
<keyword evidence="1" id="KW-0315">Glutamine amidotransferase</keyword>
<dbReference type="FunFam" id="3.40.50.880:FF:000003">
    <property type="entry name" value="Anthranilate synthase component II"/>
    <property type="match status" value="1"/>
</dbReference>
<dbReference type="PRINTS" id="PR00097">
    <property type="entry name" value="ANTSNTHASEII"/>
</dbReference>
<evidence type="ECO:0000256" key="1">
    <source>
        <dbReference type="ARBA" id="ARBA00022962"/>
    </source>
</evidence>
<reference evidence="3 4" key="1">
    <citation type="journal article" date="2016" name="Front. Microbiol.">
        <title>Microevolution Analysis of Bacillus coahuilensis Unveils Differences in Phosphorus Acquisition Strategies and Their Regulation.</title>
        <authorList>
            <person name="Gomez-Lunar Z."/>
            <person name="Hernandez-Gonzalez I."/>
            <person name="Rodriguez-Torres M.D."/>
            <person name="Souza V."/>
            <person name="Olmedo-Alvarez G."/>
        </authorList>
    </citation>
    <scope>NUCLEOTIDE SEQUENCE [LARGE SCALE GENOMIC DNA]</scope>
    <source>
        <strain evidence="4">p1.1.43</strain>
    </source>
</reference>
<protein>
    <submittedName>
        <fullName evidence="3">Anthranilate synthase subunit II</fullName>
    </submittedName>
</protein>
<dbReference type="STRING" id="1150625.Q75_07820"/>
<dbReference type="InterPro" id="IPR006221">
    <property type="entry name" value="TrpG/PapA_dom"/>
</dbReference>
<feature type="domain" description="Glutamine amidotransferase" evidence="2">
    <location>
        <begin position="3"/>
        <end position="188"/>
    </location>
</feature>
<keyword evidence="4" id="KW-1185">Reference proteome</keyword>
<dbReference type="RefSeq" id="WP_010172157.1">
    <property type="nucleotide sequence ID" value="NZ_LDYG01000028.1"/>
</dbReference>
<name>A0A147K8A2_9BACI</name>
<accession>A0A147K8A2</accession>
<dbReference type="PATRIC" id="fig|1150625.3.peg.1651"/>
<evidence type="ECO:0000259" key="2">
    <source>
        <dbReference type="Pfam" id="PF00117"/>
    </source>
</evidence>
<dbReference type="PROSITE" id="PS51273">
    <property type="entry name" value="GATASE_TYPE_1"/>
    <property type="match status" value="1"/>
</dbReference>
<dbReference type="OrthoDB" id="9804328at2"/>
<evidence type="ECO:0000313" key="4">
    <source>
        <dbReference type="Proteomes" id="UP000074108"/>
    </source>
</evidence>
<dbReference type="PANTHER" id="PTHR43418:SF4">
    <property type="entry name" value="MULTIFUNCTIONAL TRYPTOPHAN BIOSYNTHESIS PROTEIN"/>
    <property type="match status" value="1"/>
</dbReference>
<dbReference type="InterPro" id="IPR017926">
    <property type="entry name" value="GATASE"/>
</dbReference>
<dbReference type="GO" id="GO:0000162">
    <property type="term" value="P:L-tryptophan biosynthetic process"/>
    <property type="evidence" value="ECO:0007669"/>
    <property type="project" value="TreeGrafter"/>
</dbReference>
<dbReference type="PRINTS" id="PR00096">
    <property type="entry name" value="GATASE"/>
</dbReference>
<dbReference type="PANTHER" id="PTHR43418">
    <property type="entry name" value="MULTIFUNCTIONAL TRYPTOPHAN BIOSYNTHESIS PROTEIN-RELATED"/>
    <property type="match status" value="1"/>
</dbReference>
<dbReference type="InterPro" id="IPR029062">
    <property type="entry name" value="Class_I_gatase-like"/>
</dbReference>
<dbReference type="InterPro" id="IPR050472">
    <property type="entry name" value="Anth_synth/Amidotransfase"/>
</dbReference>
<dbReference type="GO" id="GO:0004049">
    <property type="term" value="F:anthranilate synthase activity"/>
    <property type="evidence" value="ECO:0007669"/>
    <property type="project" value="TreeGrafter"/>
</dbReference>
<dbReference type="AlphaFoldDB" id="A0A147K8A2"/>
<evidence type="ECO:0000313" key="3">
    <source>
        <dbReference type="EMBL" id="KUP06436.1"/>
    </source>
</evidence>
<sequence>MIVLLDNYDSFTYNIYQYLLELEQEVMVIRNDEKIASEIEELSPSAIVISPGPGNPEDAGVSKEVIEHFTGKCPILGICLGHQCIGEVFGARITGAKQIKHGKTSMIKHSGNGLFDYLSSPLEVMRYHSLVVDGDSVGSPLRIIATSMEDGEIMAIQHEYEKIYGIQFHPESIGTTAGKKILENFVNQMKKEAITS</sequence>
<dbReference type="Proteomes" id="UP000074108">
    <property type="component" value="Unassembled WGS sequence"/>
</dbReference>
<dbReference type="NCBIfam" id="TIGR00566">
    <property type="entry name" value="trpG_papA"/>
    <property type="match status" value="1"/>
</dbReference>